<feature type="domain" description="Glycosyltransferase 2-like" evidence="5">
    <location>
        <begin position="83"/>
        <end position="210"/>
    </location>
</feature>
<sequence length="468" mass="50366">MSLPPEFVVRLGRHTRVVDGGRGLLGGSPTRYVRLSDAARAALHGREVCAATPAGARLADMLLELAMADPVVALLPERHDEYTVVVPVMDRADELDRLLGSIAASTGPGRHPRVIVVDDGSADPAPIEAVAARHGAEFLGLPENLGPGGARNAGLRLVETEFVVFVDSDIVVNVETIPLLLRHFADPKVASAVPRIVGLAGSDTWISRYEDARSSLDLGAHAAAVKPRSPVAWASSACVVVRVAALGDGFDAAMRVGEDVDLAWRLTEAGWRIRYEPAAFAEHEHRARFGDWITRKAIYGTGAQPLAERHPEAIAPAILAPWSVGVMLALMAQRRWSVPVAVAITAVTAVRIARRLRSAGHPYALGAWLTANGVVSAAAQASALMLRHWWPIAVIGCLFSRRMRRIVAIAAVTDIALEYRRSPARLDVLRFGLAKRLDDLAYGAGVWWAALKARSAASLKPDWRGQRR</sequence>
<evidence type="ECO:0000313" key="7">
    <source>
        <dbReference type="Proteomes" id="UP001501079"/>
    </source>
</evidence>
<reference evidence="7" key="1">
    <citation type="journal article" date="2019" name="Int. J. Syst. Evol. Microbiol.">
        <title>The Global Catalogue of Microorganisms (GCM) 10K type strain sequencing project: providing services to taxonomists for standard genome sequencing and annotation.</title>
        <authorList>
            <consortium name="The Broad Institute Genomics Platform"/>
            <consortium name="The Broad Institute Genome Sequencing Center for Infectious Disease"/>
            <person name="Wu L."/>
            <person name="Ma J."/>
        </authorList>
    </citation>
    <scope>NUCLEOTIDE SEQUENCE [LARGE SCALE GENOMIC DNA]</scope>
    <source>
        <strain evidence="7">JCM 17591</strain>
    </source>
</reference>
<dbReference type="InterPro" id="IPR023981">
    <property type="entry name" value="MftF"/>
</dbReference>
<accession>A0ABP7ZRW3</accession>
<proteinExistence type="inferred from homology"/>
<dbReference type="Gene3D" id="3.90.550.10">
    <property type="entry name" value="Spore Coat Polysaccharide Biosynthesis Protein SpsA, Chain A"/>
    <property type="match status" value="1"/>
</dbReference>
<evidence type="ECO:0000256" key="1">
    <source>
        <dbReference type="ARBA" id="ARBA00004776"/>
    </source>
</evidence>
<keyword evidence="4" id="KW-0808">Transferase</keyword>
<evidence type="ECO:0000313" key="6">
    <source>
        <dbReference type="EMBL" id="GAA4168860.1"/>
    </source>
</evidence>
<dbReference type="SUPFAM" id="SSF53448">
    <property type="entry name" value="Nucleotide-diphospho-sugar transferases"/>
    <property type="match status" value="1"/>
</dbReference>
<evidence type="ECO:0000256" key="4">
    <source>
        <dbReference type="ARBA" id="ARBA00022679"/>
    </source>
</evidence>
<dbReference type="Pfam" id="PF00535">
    <property type="entry name" value="Glycos_transf_2"/>
    <property type="match status" value="1"/>
</dbReference>
<dbReference type="RefSeq" id="WP_344751665.1">
    <property type="nucleotide sequence ID" value="NZ_BAABBW010000001.1"/>
</dbReference>
<protein>
    <submittedName>
        <fullName evidence="6">Mycofactocin biosynthesis glycosyltransferase MftF</fullName>
    </submittedName>
</protein>
<keyword evidence="3" id="KW-0328">Glycosyltransferase</keyword>
<dbReference type="PANTHER" id="PTHR43179">
    <property type="entry name" value="RHAMNOSYLTRANSFERASE WBBL"/>
    <property type="match status" value="1"/>
</dbReference>
<organism evidence="6 7">
    <name type="scientific">Gryllotalpicola koreensis</name>
    <dbReference type="NCBI Taxonomy" id="993086"/>
    <lineage>
        <taxon>Bacteria</taxon>
        <taxon>Bacillati</taxon>
        <taxon>Actinomycetota</taxon>
        <taxon>Actinomycetes</taxon>
        <taxon>Micrococcales</taxon>
        <taxon>Microbacteriaceae</taxon>
        <taxon>Gryllotalpicola</taxon>
    </lineage>
</organism>
<keyword evidence="7" id="KW-1185">Reference proteome</keyword>
<comment type="similarity">
    <text evidence="2">Belongs to the glycosyltransferase 2 family.</text>
</comment>
<dbReference type="EMBL" id="BAABBW010000001">
    <property type="protein sequence ID" value="GAA4168860.1"/>
    <property type="molecule type" value="Genomic_DNA"/>
</dbReference>
<comment type="pathway">
    <text evidence="1">Cell wall biogenesis; cell wall polysaccharide biosynthesis.</text>
</comment>
<dbReference type="Proteomes" id="UP001501079">
    <property type="component" value="Unassembled WGS sequence"/>
</dbReference>
<evidence type="ECO:0000259" key="5">
    <source>
        <dbReference type="Pfam" id="PF00535"/>
    </source>
</evidence>
<dbReference type="PANTHER" id="PTHR43179:SF12">
    <property type="entry name" value="GALACTOFURANOSYLTRANSFERASE GLFT2"/>
    <property type="match status" value="1"/>
</dbReference>
<evidence type="ECO:0000256" key="3">
    <source>
        <dbReference type="ARBA" id="ARBA00022676"/>
    </source>
</evidence>
<comment type="caution">
    <text evidence="6">The sequence shown here is derived from an EMBL/GenBank/DDBJ whole genome shotgun (WGS) entry which is preliminary data.</text>
</comment>
<dbReference type="InterPro" id="IPR029044">
    <property type="entry name" value="Nucleotide-diphossugar_trans"/>
</dbReference>
<dbReference type="InterPro" id="IPR001173">
    <property type="entry name" value="Glyco_trans_2-like"/>
</dbReference>
<gene>
    <name evidence="6" type="primary">mftF</name>
    <name evidence="6" type="ORF">GCM10022287_04700</name>
</gene>
<name>A0ABP7ZRW3_9MICO</name>
<evidence type="ECO:0000256" key="2">
    <source>
        <dbReference type="ARBA" id="ARBA00006739"/>
    </source>
</evidence>
<dbReference type="NCBIfam" id="TIGR03965">
    <property type="entry name" value="mycofact_glyco"/>
    <property type="match status" value="1"/>
</dbReference>